<evidence type="ECO:0000256" key="15">
    <source>
        <dbReference type="PIRSR" id="PIRSR005096-2"/>
    </source>
</evidence>
<dbReference type="GO" id="GO:0006006">
    <property type="term" value="P:glucose metabolic process"/>
    <property type="evidence" value="ECO:0007669"/>
    <property type="project" value="TreeGrafter"/>
</dbReference>
<reference evidence="19" key="1">
    <citation type="submission" date="2012-12" db="EMBL/GenBank/DDBJ databases">
        <authorList>
            <person name="Hellsten U."/>
            <person name="Grimwood J."/>
            <person name="Chapman J.A."/>
            <person name="Shapiro H."/>
            <person name="Aerts A."/>
            <person name="Otillar R.P."/>
            <person name="Terry A.Y."/>
            <person name="Boore J.L."/>
            <person name="Simakov O."/>
            <person name="Marletaz F."/>
            <person name="Cho S.-J."/>
            <person name="Edsinger-Gonzales E."/>
            <person name="Havlak P."/>
            <person name="Kuo D.-H."/>
            <person name="Larsson T."/>
            <person name="Lv J."/>
            <person name="Arendt D."/>
            <person name="Savage R."/>
            <person name="Osoegawa K."/>
            <person name="de Jong P."/>
            <person name="Lindberg D.R."/>
            <person name="Seaver E.C."/>
            <person name="Weisblat D.A."/>
            <person name="Putnam N.H."/>
            <person name="Grigoriev I.V."/>
            <person name="Rokhsar D.S."/>
        </authorList>
    </citation>
    <scope>NUCLEOTIDE SEQUENCE</scope>
    <source>
        <strain evidence="19">I ESC-2004</strain>
    </source>
</reference>
<dbReference type="STRING" id="283909.R7VE07"/>
<reference evidence="17 19" key="2">
    <citation type="journal article" date="2013" name="Nature">
        <title>Insights into bilaterian evolution from three spiralian genomes.</title>
        <authorList>
            <person name="Simakov O."/>
            <person name="Marletaz F."/>
            <person name="Cho S.J."/>
            <person name="Edsinger-Gonzales E."/>
            <person name="Havlak P."/>
            <person name="Hellsten U."/>
            <person name="Kuo D.H."/>
            <person name="Larsson T."/>
            <person name="Lv J."/>
            <person name="Arendt D."/>
            <person name="Savage R."/>
            <person name="Osoegawa K."/>
            <person name="de Jong P."/>
            <person name="Grimwood J."/>
            <person name="Chapman J.A."/>
            <person name="Shapiro H."/>
            <person name="Aerts A."/>
            <person name="Otillar R.P."/>
            <person name="Terry A.Y."/>
            <person name="Boore J.L."/>
            <person name="Grigoriev I.V."/>
            <person name="Lindberg D.R."/>
            <person name="Seaver E.C."/>
            <person name="Weisblat D.A."/>
            <person name="Putnam N.H."/>
            <person name="Rokhsar D.S."/>
        </authorList>
    </citation>
    <scope>NUCLEOTIDE SEQUENCE</scope>
    <source>
        <strain evidence="17 19">I ESC-2004</strain>
    </source>
</reference>
<dbReference type="NCBIfam" id="NF008277">
    <property type="entry name" value="PRK11055.1"/>
    <property type="match status" value="1"/>
</dbReference>
<evidence type="ECO:0000256" key="12">
    <source>
        <dbReference type="ARBA" id="ARBA00045743"/>
    </source>
</evidence>
<evidence type="ECO:0000256" key="14">
    <source>
        <dbReference type="PIRSR" id="PIRSR005096-1"/>
    </source>
</evidence>
<comment type="function">
    <text evidence="12">Mutarotase that catalyzes the interconversion of beta-D-galactose and alpha-D-galactose during galactose metabolism. Beta-D-galactose is metabolized in the liver into glucose 1-phosphate, the primary metabolic fuel, by the action of four enzymes that constitute the Leloir pathway: GALM, GALK1 (galactokinase), GALT (galactose-1-phosphate uridylyltransferase) and GALE (UDP-galactose-4'-epimerase). Involved in the maintenance of the equilibrium between the beta- and alpha-anomers of galactose, therefore ensuring a sufficient supply of the alpha-anomer for GALK1. Also active on D-glucose although shows a preference for galactose over glucose.</text>
</comment>
<evidence type="ECO:0000256" key="6">
    <source>
        <dbReference type="ARBA" id="ARBA00006206"/>
    </source>
</evidence>
<evidence type="ECO:0000256" key="11">
    <source>
        <dbReference type="ARBA" id="ARBA00023277"/>
    </source>
</evidence>
<dbReference type="PANTHER" id="PTHR10091:SF0">
    <property type="entry name" value="GALACTOSE MUTAROTASE"/>
    <property type="match status" value="1"/>
</dbReference>
<dbReference type="CDD" id="cd09019">
    <property type="entry name" value="galactose_mutarotase_like"/>
    <property type="match status" value="1"/>
</dbReference>
<feature type="active site" description="Proton acceptor" evidence="14">
    <location>
        <position position="310"/>
    </location>
</feature>
<dbReference type="Proteomes" id="UP000014760">
    <property type="component" value="Unassembled WGS sequence"/>
</dbReference>
<comment type="subcellular location">
    <subcellularLocation>
        <location evidence="3">Cytoplasm</location>
    </subcellularLocation>
</comment>
<evidence type="ECO:0000256" key="16">
    <source>
        <dbReference type="PIRSR" id="PIRSR005096-3"/>
    </source>
</evidence>
<dbReference type="OrthoDB" id="274691at2759"/>
<dbReference type="FunCoup" id="R7VE07">
    <property type="interactions" value="358"/>
</dbReference>
<dbReference type="PIRSF" id="PIRSF005096">
    <property type="entry name" value="GALM"/>
    <property type="match status" value="1"/>
</dbReference>
<keyword evidence="8" id="KW-0963">Cytoplasm</keyword>
<dbReference type="UniPathway" id="UPA00242"/>
<reference evidence="18" key="3">
    <citation type="submission" date="2015-06" db="UniProtKB">
        <authorList>
            <consortium name="EnsemblMetazoa"/>
        </authorList>
    </citation>
    <scope>IDENTIFICATION</scope>
</reference>
<proteinExistence type="inferred from homology"/>
<comment type="subunit">
    <text evidence="7">Monomer.</text>
</comment>
<protein>
    <recommendedName>
        <fullName evidence="13">Aldose 1-epimerase</fullName>
        <ecNumber evidence="13">5.1.3.3</ecNumber>
    </recommendedName>
</protein>
<evidence type="ECO:0000256" key="2">
    <source>
        <dbReference type="ARBA" id="ARBA00001712"/>
    </source>
</evidence>
<dbReference type="PANTHER" id="PTHR10091">
    <property type="entry name" value="ALDOSE-1-EPIMERASE"/>
    <property type="match status" value="1"/>
</dbReference>
<evidence type="ECO:0000313" key="17">
    <source>
        <dbReference type="EMBL" id="ELU17073.1"/>
    </source>
</evidence>
<dbReference type="GO" id="GO:0033499">
    <property type="term" value="P:galactose catabolic process via UDP-galactose, Leloir pathway"/>
    <property type="evidence" value="ECO:0007669"/>
    <property type="project" value="TreeGrafter"/>
</dbReference>
<dbReference type="EMBL" id="KB292716">
    <property type="protein sequence ID" value="ELU17073.1"/>
    <property type="molecule type" value="Genomic_DNA"/>
</dbReference>
<evidence type="ECO:0000256" key="1">
    <source>
        <dbReference type="ARBA" id="ARBA00001614"/>
    </source>
</evidence>
<evidence type="ECO:0000256" key="3">
    <source>
        <dbReference type="ARBA" id="ARBA00004496"/>
    </source>
</evidence>
<comment type="catalytic activity">
    <reaction evidence="2">
        <text>alpha-D-galactose = beta-D-galactose</text>
        <dbReference type="Rhea" id="RHEA:28675"/>
        <dbReference type="ChEBI" id="CHEBI:27667"/>
        <dbReference type="ChEBI" id="CHEBI:28061"/>
        <dbReference type="EC" id="5.1.3.3"/>
    </reaction>
    <physiologicalReaction direction="right-to-left" evidence="2">
        <dbReference type="Rhea" id="RHEA:28677"/>
    </physiologicalReaction>
</comment>
<feature type="active site" description="Proton donor" evidence="14">
    <location>
        <position position="179"/>
    </location>
</feature>
<dbReference type="AlphaFoldDB" id="R7VE07"/>
<organism evidence="17">
    <name type="scientific">Capitella teleta</name>
    <name type="common">Polychaete worm</name>
    <dbReference type="NCBI Taxonomy" id="283909"/>
    <lineage>
        <taxon>Eukaryota</taxon>
        <taxon>Metazoa</taxon>
        <taxon>Spiralia</taxon>
        <taxon>Lophotrochozoa</taxon>
        <taxon>Annelida</taxon>
        <taxon>Polychaeta</taxon>
        <taxon>Sedentaria</taxon>
        <taxon>Scolecida</taxon>
        <taxon>Capitellidae</taxon>
        <taxon>Capitella</taxon>
    </lineage>
</organism>
<dbReference type="InterPro" id="IPR015443">
    <property type="entry name" value="Aldose_1-epimerase"/>
</dbReference>
<dbReference type="EnsemblMetazoa" id="CapteT221220">
    <property type="protein sequence ID" value="CapteP221220"/>
    <property type="gene ID" value="CapteG221220"/>
</dbReference>
<accession>R7VE07</accession>
<comment type="similarity">
    <text evidence="6 13">Belongs to the aldose epimerase family.</text>
</comment>
<keyword evidence="10 13" id="KW-0413">Isomerase</keyword>
<dbReference type="HOGENOM" id="CLU_031753_2_0_1"/>
<evidence type="ECO:0000256" key="13">
    <source>
        <dbReference type="PIRNR" id="PIRNR005096"/>
    </source>
</evidence>
<dbReference type="GO" id="GO:0005737">
    <property type="term" value="C:cytoplasm"/>
    <property type="evidence" value="ECO:0007669"/>
    <property type="project" value="UniProtKB-SubCell"/>
</dbReference>
<evidence type="ECO:0000256" key="4">
    <source>
        <dbReference type="ARBA" id="ARBA00004947"/>
    </source>
</evidence>
<evidence type="ECO:0000256" key="5">
    <source>
        <dbReference type="ARBA" id="ARBA00005028"/>
    </source>
</evidence>
<dbReference type="UniPathway" id="UPA00214"/>
<feature type="binding site" evidence="16">
    <location>
        <begin position="83"/>
        <end position="84"/>
    </location>
    <ligand>
        <name>beta-D-galactose</name>
        <dbReference type="ChEBI" id="CHEBI:27667"/>
    </ligand>
</feature>
<dbReference type="SUPFAM" id="SSF74650">
    <property type="entry name" value="Galactose mutarotase-like"/>
    <property type="match status" value="1"/>
</dbReference>
<evidence type="ECO:0000313" key="18">
    <source>
        <dbReference type="EnsemblMetazoa" id="CapteP221220"/>
    </source>
</evidence>
<dbReference type="FunFam" id="2.70.98.10:FF:000003">
    <property type="entry name" value="Aldose 1-epimerase"/>
    <property type="match status" value="1"/>
</dbReference>
<keyword evidence="9" id="KW-0597">Phosphoprotein</keyword>
<feature type="binding site" evidence="16">
    <location>
        <begin position="179"/>
        <end position="181"/>
    </location>
    <ligand>
        <name>beta-D-galactose</name>
        <dbReference type="ChEBI" id="CHEBI:27667"/>
    </ligand>
</feature>
<dbReference type="GO" id="GO:0004034">
    <property type="term" value="F:aldose 1-epimerase activity"/>
    <property type="evidence" value="ECO:0007669"/>
    <property type="project" value="UniProtKB-EC"/>
</dbReference>
<dbReference type="GO" id="GO:0030246">
    <property type="term" value="F:carbohydrate binding"/>
    <property type="evidence" value="ECO:0007669"/>
    <property type="project" value="InterPro"/>
</dbReference>
<evidence type="ECO:0000256" key="10">
    <source>
        <dbReference type="ARBA" id="ARBA00023235"/>
    </source>
</evidence>
<comment type="catalytic activity">
    <reaction evidence="1 13">
        <text>alpha-D-glucose = beta-D-glucose</text>
        <dbReference type="Rhea" id="RHEA:10264"/>
        <dbReference type="ChEBI" id="CHEBI:15903"/>
        <dbReference type="ChEBI" id="CHEBI:17925"/>
        <dbReference type="EC" id="5.1.3.3"/>
    </reaction>
</comment>
<evidence type="ECO:0000256" key="9">
    <source>
        <dbReference type="ARBA" id="ARBA00022553"/>
    </source>
</evidence>
<name>R7VE07_CAPTE</name>
<dbReference type="Pfam" id="PF01263">
    <property type="entry name" value="Aldose_epim"/>
    <property type="match status" value="1"/>
</dbReference>
<dbReference type="OMA" id="IYHHISR"/>
<dbReference type="InterPro" id="IPR018052">
    <property type="entry name" value="Ald1_epimerase_CS"/>
</dbReference>
<dbReference type="Gene3D" id="2.70.98.10">
    <property type="match status" value="1"/>
</dbReference>
<dbReference type="EMBL" id="AMQN01017097">
    <property type="status" value="NOT_ANNOTATED_CDS"/>
    <property type="molecule type" value="Genomic_DNA"/>
</dbReference>
<dbReference type="InterPro" id="IPR047215">
    <property type="entry name" value="Galactose_mutarotase-like"/>
</dbReference>
<dbReference type="PROSITE" id="PS00545">
    <property type="entry name" value="ALDOSE_1_EPIMERASE"/>
    <property type="match status" value="1"/>
</dbReference>
<dbReference type="InterPro" id="IPR014718">
    <property type="entry name" value="GH-type_carb-bd"/>
</dbReference>
<evidence type="ECO:0000313" key="19">
    <source>
        <dbReference type="Proteomes" id="UP000014760"/>
    </source>
</evidence>
<feature type="binding site" evidence="15">
    <location>
        <position position="248"/>
    </location>
    <ligand>
        <name>beta-D-galactose</name>
        <dbReference type="ChEBI" id="CHEBI:27667"/>
    </ligand>
</feature>
<dbReference type="InterPro" id="IPR011013">
    <property type="entry name" value="Gal_mutarotase_sf_dom"/>
</dbReference>
<gene>
    <name evidence="17" type="ORF">CAPTEDRAFT_221220</name>
</gene>
<keyword evidence="11 13" id="KW-0119">Carbohydrate metabolism</keyword>
<evidence type="ECO:0000256" key="7">
    <source>
        <dbReference type="ARBA" id="ARBA00011245"/>
    </source>
</evidence>
<dbReference type="InterPro" id="IPR008183">
    <property type="entry name" value="Aldose_1/G6P_1-epimerase"/>
</dbReference>
<evidence type="ECO:0000256" key="8">
    <source>
        <dbReference type="ARBA" id="ARBA00022490"/>
    </source>
</evidence>
<comment type="pathway">
    <text evidence="5 13">Carbohydrate metabolism; hexose metabolism.</text>
</comment>
<sequence length="345" mass="37551">MSTVKITKEAFGSTSAGDEVDKYTLTNNAGVSVEIINFGGTIVSIHAPDKNGVTDDVISGYDNVAGYENNPPYFGALIGRVANRICRGKFTLNGKEHQLAINNSPNHLHGGPQGYNMQLWNASVEGSKLILHLTDPDGRENYTGTVQVTVTYELTEDSALSIHYQAKTDQATPLNLTNHTYFNLGGKASPNIYDHLISIAADRYTPKDETCIPTGELAPVDNTPFDLRTPVLLKNRIPLVTEGPPGFDHNFCLNGEGLRCIARVEHAASGRVMEVLTDQPGVQLYTGNFLDGVRGKSGACYQQHHSLALETQVYPDAINQPQFPDCVLKPGEVYDTTTVYKFSCS</sequence>
<dbReference type="EC" id="5.1.3.3" evidence="13"/>
<keyword evidence="19" id="KW-1185">Reference proteome</keyword>
<comment type="pathway">
    <text evidence="4">Carbohydrate metabolism; galactose metabolism.</text>
</comment>